<accession>A0A7R7VL67</accession>
<dbReference type="RefSeq" id="XP_043135250.1">
    <property type="nucleotide sequence ID" value="XM_043277363.1"/>
</dbReference>
<evidence type="ECO:0000313" key="3">
    <source>
        <dbReference type="Proteomes" id="UP000637239"/>
    </source>
</evidence>
<reference evidence="2" key="1">
    <citation type="submission" date="2021-01" db="EMBL/GenBank/DDBJ databases">
        <authorList>
            <consortium name="Aspergillus chevalieri M1 genome sequencing consortium"/>
            <person name="Kazuki M."/>
            <person name="Futagami T."/>
        </authorList>
    </citation>
    <scope>NUCLEOTIDE SEQUENCE</scope>
    <source>
        <strain evidence="2">M1</strain>
    </source>
</reference>
<feature type="compositionally biased region" description="Low complexity" evidence="1">
    <location>
        <begin position="13"/>
        <end position="22"/>
    </location>
</feature>
<name>A0A7R7VL67_ASPCH</name>
<evidence type="ECO:0000313" key="2">
    <source>
        <dbReference type="EMBL" id="BCR86728.1"/>
    </source>
</evidence>
<keyword evidence="3" id="KW-1185">Reference proteome</keyword>
<feature type="compositionally biased region" description="Basic and acidic residues" evidence="1">
    <location>
        <begin position="211"/>
        <end position="224"/>
    </location>
</feature>
<feature type="region of interest" description="Disordered" evidence="1">
    <location>
        <begin position="190"/>
        <end position="241"/>
    </location>
</feature>
<dbReference type="GeneID" id="66981087"/>
<gene>
    <name evidence="2" type="ORF">ACHE_30715S</name>
</gene>
<proteinExistence type="predicted"/>
<dbReference type="EMBL" id="AP024418">
    <property type="protein sequence ID" value="BCR86728.1"/>
    <property type="molecule type" value="Genomic_DNA"/>
</dbReference>
<evidence type="ECO:0000256" key="1">
    <source>
        <dbReference type="SAM" id="MobiDB-lite"/>
    </source>
</evidence>
<dbReference type="Proteomes" id="UP000637239">
    <property type="component" value="Chromosome 3"/>
</dbReference>
<protein>
    <submittedName>
        <fullName evidence="2">Uncharacterized protein</fullName>
    </submittedName>
</protein>
<dbReference type="AlphaFoldDB" id="A0A7R7VL67"/>
<reference evidence="2" key="2">
    <citation type="submission" date="2021-02" db="EMBL/GenBank/DDBJ databases">
        <title>Aspergillus chevalieri M1 genome sequence.</title>
        <authorList>
            <person name="Kadooka C."/>
            <person name="Mori K."/>
            <person name="Futagami T."/>
        </authorList>
    </citation>
    <scope>NUCLEOTIDE SEQUENCE</scope>
    <source>
        <strain evidence="2">M1</strain>
    </source>
</reference>
<sequence length="241" mass="26823">MPPRRKNQRSQGNNPFNNTTPNPDKKRWRRRDNNSSNNHLPGANEMATGDFYYPNNSNSHTMPFPSPGHPGGHPENAFNPPGHAGVSNSYQSYYGPGSNVWNSERPFALEQAEAQMLEMAAAREDEMKDQEKRLFLEEYRYVGQQTQYEPPHIDVGDLEPTPDEIGMEVEPLSTGIGSRVESVYNGNGMAGKVSETGRGGNTASKGTGFKLRADAPEFVPMDKKSKGKKRQDSVTIVTSWY</sequence>
<dbReference type="KEGG" id="ache:ACHE_30715S"/>
<feature type="region of interest" description="Disordered" evidence="1">
    <location>
        <begin position="1"/>
        <end position="84"/>
    </location>
</feature>
<organism evidence="2 3">
    <name type="scientific">Aspergillus chevalieri</name>
    <name type="common">Eurotium chevalieri</name>
    <dbReference type="NCBI Taxonomy" id="182096"/>
    <lineage>
        <taxon>Eukaryota</taxon>
        <taxon>Fungi</taxon>
        <taxon>Dikarya</taxon>
        <taxon>Ascomycota</taxon>
        <taxon>Pezizomycotina</taxon>
        <taxon>Eurotiomycetes</taxon>
        <taxon>Eurotiomycetidae</taxon>
        <taxon>Eurotiales</taxon>
        <taxon>Aspergillaceae</taxon>
        <taxon>Aspergillus</taxon>
        <taxon>Aspergillus subgen. Aspergillus</taxon>
    </lineage>
</organism>